<reference evidence="1 2" key="1">
    <citation type="submission" date="2018-09" db="EMBL/GenBank/DDBJ databases">
        <authorList>
            <person name="Zhu H."/>
        </authorList>
    </citation>
    <scope>NUCLEOTIDE SEQUENCE [LARGE SCALE GENOMIC DNA]</scope>
    <source>
        <strain evidence="1 2">K1S02-61</strain>
    </source>
</reference>
<evidence type="ECO:0000313" key="1">
    <source>
        <dbReference type="EMBL" id="RJG17873.1"/>
    </source>
</evidence>
<proteinExistence type="predicted"/>
<gene>
    <name evidence="1" type="ORF">D3872_09865</name>
</gene>
<organism evidence="1 2">
    <name type="scientific">Massilia cavernae</name>
    <dbReference type="NCBI Taxonomy" id="2320864"/>
    <lineage>
        <taxon>Bacteria</taxon>
        <taxon>Pseudomonadati</taxon>
        <taxon>Pseudomonadota</taxon>
        <taxon>Betaproteobacteria</taxon>
        <taxon>Burkholderiales</taxon>
        <taxon>Oxalobacteraceae</taxon>
        <taxon>Telluria group</taxon>
        <taxon>Massilia</taxon>
    </lineage>
</organism>
<dbReference type="AlphaFoldDB" id="A0A418XXZ9"/>
<evidence type="ECO:0000313" key="2">
    <source>
        <dbReference type="Proteomes" id="UP000284006"/>
    </source>
</evidence>
<dbReference type="EMBL" id="QYUP01000093">
    <property type="protein sequence ID" value="RJG17873.1"/>
    <property type="molecule type" value="Genomic_DNA"/>
</dbReference>
<name>A0A418XXZ9_9BURK</name>
<comment type="caution">
    <text evidence="1">The sequence shown here is derived from an EMBL/GenBank/DDBJ whole genome shotgun (WGS) entry which is preliminary data.</text>
</comment>
<keyword evidence="2" id="KW-1185">Reference proteome</keyword>
<protein>
    <submittedName>
        <fullName evidence="1">Uncharacterized protein</fullName>
    </submittedName>
</protein>
<dbReference type="Proteomes" id="UP000284006">
    <property type="component" value="Unassembled WGS sequence"/>
</dbReference>
<sequence>MEVIETSNWIYNGSPSILNHGNKFEETIMDTITARPAVELPFVAAIVASLRKLAAPTQRAEVAEAAVADGRGDGVWELFRMSRGSDSVRPAVAAALAARIAD</sequence>
<accession>A0A418XXZ9</accession>